<evidence type="ECO:0000313" key="2">
    <source>
        <dbReference type="Proteomes" id="UP000008367"/>
    </source>
</evidence>
<accession>A0A454CVE5</accession>
<protein>
    <submittedName>
        <fullName evidence="1">Uncharacterized protein</fullName>
    </submittedName>
</protein>
<feature type="non-terminal residue" evidence="1">
    <location>
        <position position="82"/>
    </location>
</feature>
<reference evidence="1 2" key="1">
    <citation type="submission" date="2012-10" db="EMBL/GenBank/DDBJ databases">
        <title>Genome sequence of Vibrio Cholerae HENC-02.</title>
        <authorList>
            <person name="Eppinger M."/>
            <person name="Hasan N.A."/>
            <person name="Sengamalay N."/>
            <person name="Hine E."/>
            <person name="Su Q."/>
            <person name="Daugherty S.C."/>
            <person name="Young S."/>
            <person name="Sadzewicz L."/>
            <person name="Tallon L."/>
            <person name="Cebula T.A."/>
            <person name="Ravel J."/>
            <person name="Colwell R.R."/>
        </authorList>
    </citation>
    <scope>NUCLEOTIDE SEQUENCE [LARGE SCALE GENOMIC DNA]</scope>
    <source>
        <strain evidence="1 2">HENC-02</strain>
    </source>
</reference>
<organism evidence="1 2">
    <name type="scientific">Vibrio harveyi</name>
    <name type="common">Beneckea harveyi</name>
    <dbReference type="NCBI Taxonomy" id="669"/>
    <lineage>
        <taxon>Bacteria</taxon>
        <taxon>Pseudomonadati</taxon>
        <taxon>Pseudomonadota</taxon>
        <taxon>Gammaproteobacteria</taxon>
        <taxon>Vibrionales</taxon>
        <taxon>Vibrionaceae</taxon>
        <taxon>Vibrio</taxon>
    </lineage>
</organism>
<name>A0A454CVE5_VIBHA</name>
<gene>
    <name evidence="1" type="ORF">VCHENC02_3940</name>
</gene>
<dbReference type="AlphaFoldDB" id="A0A454CVE5"/>
<proteinExistence type="predicted"/>
<sequence>MIKQPPYKVEFGQSGEVPPAHVVAIDKTSITLSKSSRDGDTAGRIDELDLNGGIQSEETKQMMLELNKQGFVFAYDDKAYIS</sequence>
<dbReference type="EMBL" id="AJSR01001698">
    <property type="protein sequence ID" value="EKM30322.1"/>
    <property type="molecule type" value="Genomic_DNA"/>
</dbReference>
<dbReference type="Proteomes" id="UP000008367">
    <property type="component" value="Unassembled WGS sequence"/>
</dbReference>
<evidence type="ECO:0000313" key="1">
    <source>
        <dbReference type="EMBL" id="EKM30322.1"/>
    </source>
</evidence>
<comment type="caution">
    <text evidence="1">The sequence shown here is derived from an EMBL/GenBank/DDBJ whole genome shotgun (WGS) entry which is preliminary data.</text>
</comment>